<gene>
    <name evidence="8" type="ORF">H8S37_01395</name>
</gene>
<keyword evidence="5 6" id="KW-0472">Membrane</keyword>
<evidence type="ECO:0000259" key="7">
    <source>
        <dbReference type="Pfam" id="PF02687"/>
    </source>
</evidence>
<dbReference type="PANTHER" id="PTHR46795:SF3">
    <property type="entry name" value="ABC TRANSPORTER PERMEASE"/>
    <property type="match status" value="1"/>
</dbReference>
<dbReference type="InterPro" id="IPR003838">
    <property type="entry name" value="ABC3_permease_C"/>
</dbReference>
<dbReference type="AlphaFoldDB" id="A0A923LFY0"/>
<evidence type="ECO:0000256" key="6">
    <source>
        <dbReference type="PIRNR" id="PIRNR018968"/>
    </source>
</evidence>
<feature type="transmembrane region" description="Helical" evidence="6">
    <location>
        <begin position="286"/>
        <end position="311"/>
    </location>
</feature>
<sequence length="664" mass="74699">MSKVFYFKLAFTNLKKNHKTYIPYLLTCIITIMMFYCLSAVSRNSGLDQMNGSESLKWILKYAVWTTGIFAVIFLFYTNSFLIRQRKKEFGVYQVLGMDKRNLIKMEICETVITTVIGLTVGLLLGMLFGKLMFLLLLKVVQFPVPLSYSVEPVALLQGTLLFLGIFAATLITNLFQVGRVKPVELLKGESIGEKEPKTKWLLVLVGIVTLAGGYYIALTTEEPLTAIPKFFIAVVLVIIGTYCMFVAGSVALLKTLKKKKKYYYKTRHFISVSGMIYRMKQNAVGLANICIMSTVVLVLITMTVSLYVGIDDVIATRYPTDFKTEIYMPEEGAKERADQIVKEEAKTADVIIKDLAEYTSGNLACMFDGGNEIVVDMTKVDENFSTLAEEYCQLILLPVSDYNELEGTDVTLSENQVMVFSSGSKPYTADTLKLGENMYEVKEKLDSMRIEEGTMSNVTGNIYVIMSEETQMDNLVRQYGIEGANALSYNIEFNLEGKKEAVSSAMKKMEGNISNQIGESARIEIREEHKADFLQIDGGFLFLGIFVGSLFLMATVLIIYYKQISEGYSDRDRYQIMQKVGMDKREVVRSIKSQVMTVFFLPLAAAVLHLGVAFKLMAKLLEIMYLTNVPLLALCTGATVLVFVVFYVLVFAVTSREYYKIVR</sequence>
<dbReference type="Pfam" id="PF02687">
    <property type="entry name" value="FtsX"/>
    <property type="match status" value="1"/>
</dbReference>
<dbReference type="InterPro" id="IPR052536">
    <property type="entry name" value="ABC-4_Integral_Memb_Prot"/>
</dbReference>
<reference evidence="8" key="1">
    <citation type="submission" date="2020-08" db="EMBL/GenBank/DDBJ databases">
        <title>Genome public.</title>
        <authorList>
            <person name="Liu C."/>
            <person name="Sun Q."/>
        </authorList>
    </citation>
    <scope>NUCLEOTIDE SEQUENCE</scope>
    <source>
        <strain evidence="8">NSJ-55</strain>
    </source>
</reference>
<feature type="transmembrane region" description="Helical" evidence="6">
    <location>
        <begin position="21"/>
        <end position="42"/>
    </location>
</feature>
<keyword evidence="9" id="KW-1185">Reference proteome</keyword>
<comment type="subcellular location">
    <subcellularLocation>
        <location evidence="1 6">Cell membrane</location>
        <topology evidence="1 6">Multi-pass membrane protein</topology>
    </subcellularLocation>
</comment>
<feature type="transmembrane region" description="Helical" evidence="6">
    <location>
        <begin position="541"/>
        <end position="562"/>
    </location>
</feature>
<evidence type="ECO:0000256" key="3">
    <source>
        <dbReference type="ARBA" id="ARBA00022692"/>
    </source>
</evidence>
<feature type="transmembrane region" description="Helical" evidence="6">
    <location>
        <begin position="199"/>
        <end position="219"/>
    </location>
</feature>
<keyword evidence="6" id="KW-0813">Transport</keyword>
<protein>
    <submittedName>
        <fullName evidence="8">ABC transporter permease</fullName>
    </submittedName>
</protein>
<comment type="caution">
    <text evidence="8">The sequence shown here is derived from an EMBL/GenBank/DDBJ whole genome shotgun (WGS) entry which is preliminary data.</text>
</comment>
<keyword evidence="2 6" id="KW-1003">Cell membrane</keyword>
<name>A0A923LFY0_9FIRM</name>
<dbReference type="RefSeq" id="WP_186874271.1">
    <property type="nucleotide sequence ID" value="NZ_JACOPF010000001.1"/>
</dbReference>
<dbReference type="InterPro" id="IPR027022">
    <property type="entry name" value="ABC_permease_BceB-typ"/>
</dbReference>
<dbReference type="GO" id="GO:0005886">
    <property type="term" value="C:plasma membrane"/>
    <property type="evidence" value="ECO:0007669"/>
    <property type="project" value="UniProtKB-SubCell"/>
</dbReference>
<keyword evidence="3 6" id="KW-0812">Transmembrane</keyword>
<evidence type="ECO:0000256" key="1">
    <source>
        <dbReference type="ARBA" id="ARBA00004651"/>
    </source>
</evidence>
<evidence type="ECO:0000313" key="9">
    <source>
        <dbReference type="Proteomes" id="UP000652477"/>
    </source>
</evidence>
<organism evidence="8 9">
    <name type="scientific">Mediterraneibacter hominis</name>
    <dbReference type="NCBI Taxonomy" id="2763054"/>
    <lineage>
        <taxon>Bacteria</taxon>
        <taxon>Bacillati</taxon>
        <taxon>Bacillota</taxon>
        <taxon>Clostridia</taxon>
        <taxon>Lachnospirales</taxon>
        <taxon>Lachnospiraceae</taxon>
        <taxon>Mediterraneibacter</taxon>
    </lineage>
</organism>
<keyword evidence="4 6" id="KW-1133">Transmembrane helix</keyword>
<dbReference type="Proteomes" id="UP000652477">
    <property type="component" value="Unassembled WGS sequence"/>
</dbReference>
<dbReference type="EMBL" id="JACOPF010000001">
    <property type="protein sequence ID" value="MBC5687590.1"/>
    <property type="molecule type" value="Genomic_DNA"/>
</dbReference>
<dbReference type="PANTHER" id="PTHR46795">
    <property type="entry name" value="ABC TRANSPORTER PERMEASE-RELATED-RELATED"/>
    <property type="match status" value="1"/>
</dbReference>
<proteinExistence type="inferred from homology"/>
<evidence type="ECO:0000256" key="2">
    <source>
        <dbReference type="ARBA" id="ARBA00022475"/>
    </source>
</evidence>
<feature type="transmembrane region" description="Helical" evidence="6">
    <location>
        <begin position="62"/>
        <end position="83"/>
    </location>
</feature>
<evidence type="ECO:0000256" key="4">
    <source>
        <dbReference type="ARBA" id="ARBA00022989"/>
    </source>
</evidence>
<feature type="transmembrane region" description="Helical" evidence="6">
    <location>
        <begin position="154"/>
        <end position="178"/>
    </location>
</feature>
<evidence type="ECO:0000256" key="5">
    <source>
        <dbReference type="ARBA" id="ARBA00023136"/>
    </source>
</evidence>
<feature type="transmembrane region" description="Helical" evidence="6">
    <location>
        <begin position="630"/>
        <end position="654"/>
    </location>
</feature>
<evidence type="ECO:0000313" key="8">
    <source>
        <dbReference type="EMBL" id="MBC5687590.1"/>
    </source>
</evidence>
<feature type="transmembrane region" description="Helical" evidence="6">
    <location>
        <begin position="108"/>
        <end position="134"/>
    </location>
</feature>
<feature type="transmembrane region" description="Helical" evidence="6">
    <location>
        <begin position="596"/>
        <end position="618"/>
    </location>
</feature>
<feature type="transmembrane region" description="Helical" evidence="6">
    <location>
        <begin position="231"/>
        <end position="254"/>
    </location>
</feature>
<feature type="domain" description="ABC3 transporter permease C-terminal" evidence="7">
    <location>
        <begin position="69"/>
        <end position="179"/>
    </location>
</feature>
<dbReference type="PIRSF" id="PIRSF018968">
    <property type="entry name" value="ABC_permease_BceB"/>
    <property type="match status" value="1"/>
</dbReference>
<accession>A0A923LFY0</accession>
<dbReference type="GO" id="GO:0055085">
    <property type="term" value="P:transmembrane transport"/>
    <property type="evidence" value="ECO:0007669"/>
    <property type="project" value="UniProtKB-UniRule"/>
</dbReference>
<comment type="similarity">
    <text evidence="6">Belongs to the ABC-4 integral membrane protein family.</text>
</comment>